<dbReference type="InterPro" id="IPR023401">
    <property type="entry name" value="ODC_N"/>
</dbReference>
<comment type="caution">
    <text evidence="1">The sequence shown here is derived from an EMBL/GenBank/DDBJ whole genome shotgun (WGS) entry which is preliminary data.</text>
</comment>
<dbReference type="PIRSF" id="PIRSF001439">
    <property type="entry name" value="CryM"/>
    <property type="match status" value="1"/>
</dbReference>
<dbReference type="RefSeq" id="WP_186876872.1">
    <property type="nucleotide sequence ID" value="NZ_JACOPF010000004.1"/>
</dbReference>
<gene>
    <name evidence="1" type="ORF">H8S37_14940</name>
</gene>
<dbReference type="NCBIfam" id="NF004848">
    <property type="entry name" value="PRK06199.1"/>
    <property type="match status" value="1"/>
</dbReference>
<proteinExistence type="predicted"/>
<dbReference type="InterPro" id="IPR036291">
    <property type="entry name" value="NAD(P)-bd_dom_sf"/>
</dbReference>
<accession>A0A923RTE8</accession>
<dbReference type="SUPFAM" id="SSF51735">
    <property type="entry name" value="NAD(P)-binding Rossmann-fold domains"/>
    <property type="match status" value="1"/>
</dbReference>
<dbReference type="AlphaFoldDB" id="A0A923RTE8"/>
<name>A0A923RTE8_9FIRM</name>
<dbReference type="EMBL" id="JACOPF010000004">
    <property type="protein sequence ID" value="MBC5690212.1"/>
    <property type="molecule type" value="Genomic_DNA"/>
</dbReference>
<dbReference type="GO" id="GO:0005737">
    <property type="term" value="C:cytoplasm"/>
    <property type="evidence" value="ECO:0007669"/>
    <property type="project" value="TreeGrafter"/>
</dbReference>
<keyword evidence="2" id="KW-1185">Reference proteome</keyword>
<dbReference type="Pfam" id="PF02423">
    <property type="entry name" value="OCD_Mu_crystall"/>
    <property type="match status" value="1"/>
</dbReference>
<organism evidence="1 2">
    <name type="scientific">Mediterraneibacter hominis</name>
    <dbReference type="NCBI Taxonomy" id="2763054"/>
    <lineage>
        <taxon>Bacteria</taxon>
        <taxon>Bacillati</taxon>
        <taxon>Bacillota</taxon>
        <taxon>Clostridia</taxon>
        <taxon>Lachnospirales</taxon>
        <taxon>Lachnospiraceae</taxon>
        <taxon>Mediterraneibacter</taxon>
    </lineage>
</organism>
<sequence length="373" mass="40777">MAHKTEFLYLSEKDTIEAGVLNAEKCIDNAEEVFTLLSKGDYLMGGSNHNSHGLGLVFPKESPFPNMPVAGPDRRFVAMPAYLGGRFDVCGNKWYGSNAENPKKGLPRSVLTVTLNDKDTGEPLAFMSANLLSAARTGAVPGVAARHLARKDSEVITVLGCGQINRSCLRSIATQLPNLKKVICYDIFEAAAKKFLDWEKQELGIDGEVILDLEAAVKEADVITVAASRLKPLYVKDEWMKEGVTVLITGPMQTDDSFWMRSKLIYDNVRLHEAYVQEAVESGDIAGYYKGVIGGPIYTLIDAGKMPPLANSTSIGEVILGEKPGRQNDFERVTFVACGMATFDVGLGYDLYKTAVENGIGTMLTLWDDPYQK</sequence>
<dbReference type="PANTHER" id="PTHR13812:SF19">
    <property type="entry name" value="KETIMINE REDUCTASE MU-CRYSTALLIN"/>
    <property type="match status" value="1"/>
</dbReference>
<evidence type="ECO:0000313" key="1">
    <source>
        <dbReference type="EMBL" id="MBC5690212.1"/>
    </source>
</evidence>
<dbReference type="Gene3D" id="3.40.50.720">
    <property type="entry name" value="NAD(P)-binding Rossmann-like Domain"/>
    <property type="match status" value="1"/>
</dbReference>
<reference evidence="1" key="1">
    <citation type="submission" date="2020-08" db="EMBL/GenBank/DDBJ databases">
        <title>Genome public.</title>
        <authorList>
            <person name="Liu C."/>
            <person name="Sun Q."/>
        </authorList>
    </citation>
    <scope>NUCLEOTIDE SEQUENCE</scope>
    <source>
        <strain evidence="1">NSJ-55</strain>
    </source>
</reference>
<dbReference type="InterPro" id="IPR003462">
    <property type="entry name" value="ODC_Mu_crystall"/>
</dbReference>
<evidence type="ECO:0000313" key="2">
    <source>
        <dbReference type="Proteomes" id="UP000652477"/>
    </source>
</evidence>
<dbReference type="Gene3D" id="3.30.1780.10">
    <property type="entry name" value="ornithine cyclodeaminase, domain 1"/>
    <property type="match status" value="1"/>
</dbReference>
<protein>
    <submittedName>
        <fullName evidence="1">Ornithine cyclodeaminase</fullName>
    </submittedName>
</protein>
<dbReference type="Proteomes" id="UP000652477">
    <property type="component" value="Unassembled WGS sequence"/>
</dbReference>
<dbReference type="PANTHER" id="PTHR13812">
    <property type="entry name" value="KETIMINE REDUCTASE MU-CRYSTALLIN"/>
    <property type="match status" value="1"/>
</dbReference>